<dbReference type="Gramene" id="TuG1812S0002263200.01.T01">
    <property type="protein sequence ID" value="TuG1812S0002263200.01.T01.s_cds10935"/>
    <property type="gene ID" value="TuG1812S0002263200.01"/>
</dbReference>
<evidence type="ECO:0000313" key="1">
    <source>
        <dbReference type="EnsemblPlants" id="TuG1812S0002263200.01.T01.s_cds10935"/>
    </source>
</evidence>
<dbReference type="Proteomes" id="UP000015106">
    <property type="component" value="Unassembled WGS sequence"/>
</dbReference>
<proteinExistence type="predicted"/>
<accession>A0A8R7VJD8</accession>
<reference evidence="1" key="2">
    <citation type="submission" date="2022-06" db="UniProtKB">
        <authorList>
            <consortium name="EnsemblPlants"/>
        </authorList>
    </citation>
    <scope>IDENTIFICATION</scope>
</reference>
<name>A0A8R7VJD8_TRIUA</name>
<sequence length="212" mass="23613">MLLVEQVVVAFGTASPPLILTIVIPTHAKAFLSADFAAAASRPLSLSLKWSNCIGLISVKPGGRCLMPAGRHALLPCCHPFILNRSSPGHGSCFKGQQQLRTRELQVLECLERCAAAGDDDPFFWAFFDLQLEVDKRGQPCKNIDITIVLGRDHLLNPKNQPVEVAQLRYPLGDPWKNTTKQIKLLKTARWRGQCAPANQRRRRKILQDKTL</sequence>
<dbReference type="EnsemblPlants" id="TuG1812S0002263200.01.T01">
    <property type="protein sequence ID" value="TuG1812S0002263200.01.T01.s_cds10935"/>
    <property type="gene ID" value="TuG1812S0002263200.01"/>
</dbReference>
<organism evidence="1 2">
    <name type="scientific">Triticum urartu</name>
    <name type="common">Red wild einkorn</name>
    <name type="synonym">Crithodium urartu</name>
    <dbReference type="NCBI Taxonomy" id="4572"/>
    <lineage>
        <taxon>Eukaryota</taxon>
        <taxon>Viridiplantae</taxon>
        <taxon>Streptophyta</taxon>
        <taxon>Embryophyta</taxon>
        <taxon>Tracheophyta</taxon>
        <taxon>Spermatophyta</taxon>
        <taxon>Magnoliopsida</taxon>
        <taxon>Liliopsida</taxon>
        <taxon>Poales</taxon>
        <taxon>Poaceae</taxon>
        <taxon>BOP clade</taxon>
        <taxon>Pooideae</taxon>
        <taxon>Triticodae</taxon>
        <taxon>Triticeae</taxon>
        <taxon>Triticinae</taxon>
        <taxon>Triticum</taxon>
    </lineage>
</organism>
<evidence type="ECO:0000313" key="2">
    <source>
        <dbReference type="Proteomes" id="UP000015106"/>
    </source>
</evidence>
<dbReference type="AlphaFoldDB" id="A0A8R7VJD8"/>
<keyword evidence="2" id="KW-1185">Reference proteome</keyword>
<protein>
    <submittedName>
        <fullName evidence="1">Uncharacterized protein</fullName>
    </submittedName>
</protein>
<reference evidence="2" key="1">
    <citation type="journal article" date="2013" name="Nature">
        <title>Draft genome of the wheat A-genome progenitor Triticum urartu.</title>
        <authorList>
            <person name="Ling H.Q."/>
            <person name="Zhao S."/>
            <person name="Liu D."/>
            <person name="Wang J."/>
            <person name="Sun H."/>
            <person name="Zhang C."/>
            <person name="Fan H."/>
            <person name="Li D."/>
            <person name="Dong L."/>
            <person name="Tao Y."/>
            <person name="Gao C."/>
            <person name="Wu H."/>
            <person name="Li Y."/>
            <person name="Cui Y."/>
            <person name="Guo X."/>
            <person name="Zheng S."/>
            <person name="Wang B."/>
            <person name="Yu K."/>
            <person name="Liang Q."/>
            <person name="Yang W."/>
            <person name="Lou X."/>
            <person name="Chen J."/>
            <person name="Feng M."/>
            <person name="Jian J."/>
            <person name="Zhang X."/>
            <person name="Luo G."/>
            <person name="Jiang Y."/>
            <person name="Liu J."/>
            <person name="Wang Z."/>
            <person name="Sha Y."/>
            <person name="Zhang B."/>
            <person name="Wu H."/>
            <person name="Tang D."/>
            <person name="Shen Q."/>
            <person name="Xue P."/>
            <person name="Zou S."/>
            <person name="Wang X."/>
            <person name="Liu X."/>
            <person name="Wang F."/>
            <person name="Yang Y."/>
            <person name="An X."/>
            <person name="Dong Z."/>
            <person name="Zhang K."/>
            <person name="Zhang X."/>
            <person name="Luo M.C."/>
            <person name="Dvorak J."/>
            <person name="Tong Y."/>
            <person name="Wang J."/>
            <person name="Yang H."/>
            <person name="Li Z."/>
            <person name="Wang D."/>
            <person name="Zhang A."/>
            <person name="Wang J."/>
        </authorList>
    </citation>
    <scope>NUCLEOTIDE SEQUENCE</scope>
    <source>
        <strain evidence="2">cv. G1812</strain>
    </source>
</reference>